<keyword evidence="2" id="KW-0812">Transmembrane</keyword>
<dbReference type="Proteomes" id="UP000235122">
    <property type="component" value="Unassembled WGS sequence"/>
</dbReference>
<accession>A0A2I1IN30</accession>
<feature type="domain" description="Leucine rich repeat variant" evidence="3">
    <location>
        <begin position="6"/>
        <end position="63"/>
    </location>
</feature>
<proteinExistence type="predicted"/>
<keyword evidence="2" id="KW-1133">Transmembrane helix</keyword>
<dbReference type="EMBL" id="PKKO01000003">
    <property type="protein sequence ID" value="PKY72548.1"/>
    <property type="molecule type" value="Genomic_DNA"/>
</dbReference>
<reference evidence="4 5" key="1">
    <citation type="submission" date="2017-12" db="EMBL/GenBank/DDBJ databases">
        <title>Phylogenetic diversity of female urinary microbiome.</title>
        <authorList>
            <person name="Thomas-White K."/>
            <person name="Wolfe A.J."/>
        </authorList>
    </citation>
    <scope>NUCLEOTIDE SEQUENCE [LARGE SCALE GENOMIC DNA]</scope>
    <source>
        <strain evidence="4 5">UMB0402</strain>
    </source>
</reference>
<feature type="compositionally biased region" description="Basic and acidic residues" evidence="1">
    <location>
        <begin position="114"/>
        <end position="128"/>
    </location>
</feature>
<keyword evidence="5" id="KW-1185">Reference proteome</keyword>
<name>A0A2I1IN30_9ACTO</name>
<gene>
    <name evidence="4" type="ORF">CYJ19_06830</name>
</gene>
<dbReference type="STRING" id="33007.HMPREF3198_00334"/>
<evidence type="ECO:0000256" key="1">
    <source>
        <dbReference type="SAM" id="MobiDB-lite"/>
    </source>
</evidence>
<comment type="caution">
    <text evidence="4">The sequence shown here is derived from an EMBL/GenBank/DDBJ whole genome shotgun (WGS) entry which is preliminary data.</text>
</comment>
<feature type="transmembrane region" description="Helical" evidence="2">
    <location>
        <begin position="242"/>
        <end position="265"/>
    </location>
</feature>
<feature type="compositionally biased region" description="Low complexity" evidence="1">
    <location>
        <begin position="275"/>
        <end position="297"/>
    </location>
</feature>
<dbReference type="AlphaFoldDB" id="A0A2I1IN30"/>
<dbReference type="Pfam" id="PF25591">
    <property type="entry name" value="LRV_2"/>
    <property type="match status" value="1"/>
</dbReference>
<evidence type="ECO:0000256" key="2">
    <source>
        <dbReference type="SAM" id="Phobius"/>
    </source>
</evidence>
<organism evidence="4 5">
    <name type="scientific">Winkia neuii</name>
    <dbReference type="NCBI Taxonomy" id="33007"/>
    <lineage>
        <taxon>Bacteria</taxon>
        <taxon>Bacillati</taxon>
        <taxon>Actinomycetota</taxon>
        <taxon>Actinomycetes</taxon>
        <taxon>Actinomycetales</taxon>
        <taxon>Actinomycetaceae</taxon>
        <taxon>Winkia</taxon>
    </lineage>
</organism>
<protein>
    <recommendedName>
        <fullName evidence="3">Leucine rich repeat variant domain-containing protein</fullName>
    </recommendedName>
</protein>
<evidence type="ECO:0000313" key="4">
    <source>
        <dbReference type="EMBL" id="PKY72548.1"/>
    </source>
</evidence>
<keyword evidence="2" id="KW-0472">Membrane</keyword>
<feature type="compositionally biased region" description="Polar residues" evidence="1">
    <location>
        <begin position="149"/>
        <end position="162"/>
    </location>
</feature>
<feature type="region of interest" description="Disordered" evidence="1">
    <location>
        <begin position="67"/>
        <end position="204"/>
    </location>
</feature>
<feature type="compositionally biased region" description="Acidic residues" evidence="1">
    <location>
        <begin position="89"/>
        <end position="100"/>
    </location>
</feature>
<feature type="region of interest" description="Disordered" evidence="1">
    <location>
        <begin position="274"/>
        <end position="313"/>
    </location>
</feature>
<dbReference type="RefSeq" id="WP_070454509.1">
    <property type="nucleotide sequence ID" value="NZ_JASOXK010000007.1"/>
</dbReference>
<sequence length="436" mass="46459">MSLEEAQQDLSDPQLAPIRLQQIAGEFPQLRPQIALHPQAYPALLEWLQNLGDPQVQKALSRRRAFERLGGQAGGAAAAATENVPPEGPDPDESTLEQEPENMPATPAEDEAEGQGKAEEPAFEKPEPQPEVTYTQVEVPRQKDEQVSGAGSSPANVETTSVVAGAGKQDAAAPTVSPQKEHASNGPETISYTSAYGGQQQNPEETVVIPKFEQDRLKREYQNMPAPSAAASAAKKPKKSKAVPILATLLAIALIVLVASGILLFKNWSHRSEPAAKQTQTQSQAPSQSAEPASPEPTESESPEWTDPNKAPFPISGQYVQAGAFVMPSGNIACKLEGDTASCTVYENDYRNAGFENCGEGKTTMVVSGDAAAALRCGVDAQTESTRPLQYGQTAFKDKVACSATQDGVKCWNLDSGKSFFANRQGWSRGSNGQNQ</sequence>
<feature type="compositionally biased region" description="Polar residues" evidence="1">
    <location>
        <begin position="186"/>
        <end position="204"/>
    </location>
</feature>
<evidence type="ECO:0000259" key="3">
    <source>
        <dbReference type="Pfam" id="PF25591"/>
    </source>
</evidence>
<dbReference type="InterPro" id="IPR057893">
    <property type="entry name" value="LRV_2"/>
</dbReference>
<evidence type="ECO:0000313" key="5">
    <source>
        <dbReference type="Proteomes" id="UP000235122"/>
    </source>
</evidence>